<dbReference type="AlphaFoldDB" id="A0A6G1IA12"/>
<gene>
    <name evidence="2" type="ORF">EJ06DRAFT_545542</name>
</gene>
<feature type="compositionally biased region" description="Pro residues" evidence="1">
    <location>
        <begin position="240"/>
        <end position="250"/>
    </location>
</feature>
<dbReference type="OrthoDB" id="2290221at2759"/>
<reference evidence="2" key="1">
    <citation type="journal article" date="2020" name="Stud. Mycol.">
        <title>101 Dothideomycetes genomes: a test case for predicting lifestyles and emergence of pathogens.</title>
        <authorList>
            <person name="Haridas S."/>
            <person name="Albert R."/>
            <person name="Binder M."/>
            <person name="Bloem J."/>
            <person name="Labutti K."/>
            <person name="Salamov A."/>
            <person name="Andreopoulos B."/>
            <person name="Baker S."/>
            <person name="Barry K."/>
            <person name="Bills G."/>
            <person name="Bluhm B."/>
            <person name="Cannon C."/>
            <person name="Castanera R."/>
            <person name="Culley D."/>
            <person name="Daum C."/>
            <person name="Ezra D."/>
            <person name="Gonzalez J."/>
            <person name="Henrissat B."/>
            <person name="Kuo A."/>
            <person name="Liang C."/>
            <person name="Lipzen A."/>
            <person name="Lutzoni F."/>
            <person name="Magnuson J."/>
            <person name="Mondo S."/>
            <person name="Nolan M."/>
            <person name="Ohm R."/>
            <person name="Pangilinan J."/>
            <person name="Park H.-J."/>
            <person name="Ramirez L."/>
            <person name="Alfaro M."/>
            <person name="Sun H."/>
            <person name="Tritt A."/>
            <person name="Yoshinaga Y."/>
            <person name="Zwiers L.-H."/>
            <person name="Turgeon B."/>
            <person name="Goodwin S."/>
            <person name="Spatafora J."/>
            <person name="Crous P."/>
            <person name="Grigoriev I."/>
        </authorList>
    </citation>
    <scope>NUCLEOTIDE SEQUENCE</scope>
    <source>
        <strain evidence="2">CBS 262.69</strain>
    </source>
</reference>
<organism evidence="2 3">
    <name type="scientific">Trichodelitschia bisporula</name>
    <dbReference type="NCBI Taxonomy" id="703511"/>
    <lineage>
        <taxon>Eukaryota</taxon>
        <taxon>Fungi</taxon>
        <taxon>Dikarya</taxon>
        <taxon>Ascomycota</taxon>
        <taxon>Pezizomycotina</taxon>
        <taxon>Dothideomycetes</taxon>
        <taxon>Dothideomycetes incertae sedis</taxon>
        <taxon>Phaeotrichales</taxon>
        <taxon>Phaeotrichaceae</taxon>
        <taxon>Trichodelitschia</taxon>
    </lineage>
</organism>
<feature type="compositionally biased region" description="Pro residues" evidence="1">
    <location>
        <begin position="179"/>
        <end position="195"/>
    </location>
</feature>
<feature type="compositionally biased region" description="Basic and acidic residues" evidence="1">
    <location>
        <begin position="251"/>
        <end position="263"/>
    </location>
</feature>
<evidence type="ECO:0000313" key="2">
    <source>
        <dbReference type="EMBL" id="KAF2404909.1"/>
    </source>
</evidence>
<dbReference type="Pfam" id="PF08539">
    <property type="entry name" value="HbrB"/>
    <property type="match status" value="1"/>
</dbReference>
<sequence length="868" mass="92870">MSSSPSKPPLSSPIALPASASGVNNHRQRTHSLSSDESDSSTHTTKITQSPQYHRTATLDPAAGNASVAANSSSSSAAGVHNFSRPALRPLNERDGSRQRSQSPIVEHSTATTPSTTSVWKPGHRPRQHSQGYYESAQRPPASPTQAGLSAAQIAAQQASMQLQGFQHNRKRSQTIPDPSAPPGQQPPMYRPPLPQTSATHAANFPSNPNLRNIDGFIGGHSLAAANAAFPARSPQYSPQLPPDRAPPPVPDKDAKPSKEKSKMKLFSKPKSIGIYKEKDAGGRHPALPSPNKLGIHASGAAGRLANASTTSLVDPLISGAASLYSSANASTSTLVPTEREKEKEKHKHHFLSRQKNKLRDKDDFHLPLSSANSNSKPTDPKAPQPLYSFAAPSSPGHSSTFTKSVSGLDLRHGGRALREKKKEEKSTLGPSSTSSTLLEAGLIRERDASFSQDRPMPSSFSSSSVFNPTASGSSLTLSADYSLTPAGIASIGTAFGMPGMSPDEAWPLLKAKALNIFEGEDPRRPIEDLNSLVSVHLRRCIQRRNPAAIIEDLDELLQTGFLSLDQTLRHVPDERLVPHLVAMWKLVFSTILPFLQAVFLPLDLEFKGRGPLMTAREAAEFWGAYLPDADPLGQNRNIPTLGEEFDVRRITLLTFRDTVILPRNDALMAIFSRLSLESINAGFSSPLPDPGPGLPMGAIDWRPSTAASEQLGPSVDRFGSYASLLGSVGDAASLASRSRAASNTSGASYSSVPSMGTSGSPALPPPPPPPLDSAQVTEMVGRMLQDMWAFGSNAIHEPTDICYHASLNVGYQHLTGTVQPAAAILTALYIHDGGRGHWRDVKEASARPYLVRNDVGESVPQRRQATL</sequence>
<feature type="compositionally biased region" description="Low complexity" evidence="1">
    <location>
        <begin position="146"/>
        <end position="164"/>
    </location>
</feature>
<protein>
    <submittedName>
        <fullName evidence="2">HbrB-like protein</fullName>
    </submittedName>
</protein>
<feature type="compositionally biased region" description="Low complexity" evidence="1">
    <location>
        <begin position="31"/>
        <end position="45"/>
    </location>
</feature>
<dbReference type="PANTHER" id="PTHR32428">
    <property type="entry name" value="TARGET OF RAPAMYCIN COMPLEX 2 SUBUNIT BIT61-RELATED"/>
    <property type="match status" value="1"/>
</dbReference>
<feature type="compositionally biased region" description="Polar residues" evidence="1">
    <location>
        <begin position="46"/>
        <end position="55"/>
    </location>
</feature>
<proteinExistence type="predicted"/>
<dbReference type="InterPro" id="IPR013745">
    <property type="entry name" value="Bit61/PRR5"/>
</dbReference>
<dbReference type="EMBL" id="ML996687">
    <property type="protein sequence ID" value="KAF2404909.1"/>
    <property type="molecule type" value="Genomic_DNA"/>
</dbReference>
<dbReference type="GO" id="GO:0038203">
    <property type="term" value="P:TORC2 signaling"/>
    <property type="evidence" value="ECO:0007669"/>
    <property type="project" value="TreeGrafter"/>
</dbReference>
<feature type="compositionally biased region" description="Polar residues" evidence="1">
    <location>
        <begin position="197"/>
        <end position="208"/>
    </location>
</feature>
<feature type="compositionally biased region" description="Pro residues" evidence="1">
    <location>
        <begin position="763"/>
        <end position="772"/>
    </location>
</feature>
<feature type="region of interest" description="Disordered" evidence="1">
    <location>
        <begin position="229"/>
        <end position="297"/>
    </location>
</feature>
<dbReference type="PANTHER" id="PTHR32428:SF2">
    <property type="entry name" value="TARGET OF RAPAMYCIN COMPLEX 2 SUBUNIT BIT61-RELATED"/>
    <property type="match status" value="1"/>
</dbReference>
<feature type="compositionally biased region" description="Polar residues" evidence="1">
    <location>
        <begin position="750"/>
        <end position="761"/>
    </location>
</feature>
<feature type="compositionally biased region" description="Low complexity" evidence="1">
    <location>
        <begin position="62"/>
        <end position="80"/>
    </location>
</feature>
<feature type="compositionally biased region" description="Low complexity" evidence="1">
    <location>
        <begin position="428"/>
        <end position="439"/>
    </location>
</feature>
<keyword evidence="3" id="KW-1185">Reference proteome</keyword>
<feature type="region of interest" description="Disordered" evidence="1">
    <location>
        <begin position="328"/>
        <end position="440"/>
    </location>
</feature>
<evidence type="ECO:0000256" key="1">
    <source>
        <dbReference type="SAM" id="MobiDB-lite"/>
    </source>
</evidence>
<dbReference type="GO" id="GO:0031932">
    <property type="term" value="C:TORC2 complex"/>
    <property type="evidence" value="ECO:0007669"/>
    <property type="project" value="TreeGrafter"/>
</dbReference>
<feature type="compositionally biased region" description="Polar residues" evidence="1">
    <location>
        <begin position="99"/>
        <end position="119"/>
    </location>
</feature>
<feature type="compositionally biased region" description="Basic and acidic residues" evidence="1">
    <location>
        <begin position="410"/>
        <end position="427"/>
    </location>
</feature>
<feature type="region of interest" description="Disordered" evidence="1">
    <location>
        <begin position="744"/>
        <end position="774"/>
    </location>
</feature>
<feature type="region of interest" description="Disordered" evidence="1">
    <location>
        <begin position="1"/>
        <end position="208"/>
    </location>
</feature>
<accession>A0A6G1IA12</accession>
<feature type="compositionally biased region" description="Basic residues" evidence="1">
    <location>
        <begin position="345"/>
        <end position="357"/>
    </location>
</feature>
<feature type="compositionally biased region" description="Polar residues" evidence="1">
    <location>
        <begin position="396"/>
        <end position="406"/>
    </location>
</feature>
<feature type="compositionally biased region" description="Low complexity" evidence="1">
    <location>
        <begin position="12"/>
        <end position="21"/>
    </location>
</feature>
<evidence type="ECO:0000313" key="3">
    <source>
        <dbReference type="Proteomes" id="UP000799640"/>
    </source>
</evidence>
<feature type="compositionally biased region" description="Pro residues" evidence="1">
    <location>
        <begin position="1"/>
        <end position="11"/>
    </location>
</feature>
<dbReference type="Proteomes" id="UP000799640">
    <property type="component" value="Unassembled WGS sequence"/>
</dbReference>
<name>A0A6G1IA12_9PEZI</name>